<protein>
    <submittedName>
        <fullName evidence="2">Uncharacterized protein</fullName>
    </submittedName>
</protein>
<evidence type="ECO:0000313" key="2">
    <source>
        <dbReference type="EMBL" id="TDG12851.1"/>
    </source>
</evidence>
<reference evidence="2 3" key="1">
    <citation type="submission" date="2019-03" db="EMBL/GenBank/DDBJ databases">
        <title>Seongchinamella monodicae gen. nov., sp. nov., a novel member of the Gammaproteobacteria isolated from a tidal mudflat of beach.</title>
        <authorList>
            <person name="Yang H.G."/>
            <person name="Kang J.W."/>
            <person name="Lee S.D."/>
        </authorList>
    </citation>
    <scope>NUCLEOTIDE SEQUENCE [LARGE SCALE GENOMIC DNA]</scope>
    <source>
        <strain evidence="2 3">GH4-78</strain>
    </source>
</reference>
<gene>
    <name evidence="2" type="ORF">E2F43_14930</name>
</gene>
<organism evidence="2 3">
    <name type="scientific">Seongchinamella unica</name>
    <dbReference type="NCBI Taxonomy" id="2547392"/>
    <lineage>
        <taxon>Bacteria</taxon>
        <taxon>Pseudomonadati</taxon>
        <taxon>Pseudomonadota</taxon>
        <taxon>Gammaproteobacteria</taxon>
        <taxon>Cellvibrionales</taxon>
        <taxon>Halieaceae</taxon>
        <taxon>Seongchinamella</taxon>
    </lineage>
</organism>
<dbReference type="RefSeq" id="WP_133214032.1">
    <property type="nucleotide sequence ID" value="NZ_SMSE01000003.1"/>
</dbReference>
<dbReference type="EMBL" id="SMSE01000003">
    <property type="protein sequence ID" value="TDG12851.1"/>
    <property type="molecule type" value="Genomic_DNA"/>
</dbReference>
<feature type="transmembrane region" description="Helical" evidence="1">
    <location>
        <begin position="6"/>
        <end position="29"/>
    </location>
</feature>
<comment type="caution">
    <text evidence="2">The sequence shown here is derived from an EMBL/GenBank/DDBJ whole genome shotgun (WGS) entry which is preliminary data.</text>
</comment>
<keyword evidence="1" id="KW-1133">Transmembrane helix</keyword>
<evidence type="ECO:0000313" key="3">
    <source>
        <dbReference type="Proteomes" id="UP000295554"/>
    </source>
</evidence>
<evidence type="ECO:0000256" key="1">
    <source>
        <dbReference type="SAM" id="Phobius"/>
    </source>
</evidence>
<keyword evidence="3" id="KW-1185">Reference proteome</keyword>
<keyword evidence="1" id="KW-0812">Transmembrane</keyword>
<name>A0A4R5LQN9_9GAMM</name>
<accession>A0A4R5LQN9</accession>
<dbReference type="AlphaFoldDB" id="A0A4R5LQN9"/>
<keyword evidence="1" id="KW-0472">Membrane</keyword>
<sequence>MSFTEITAVLGNLGGFIGAIAVVVTLFYLATEVKHSKEATEANTRSLEEGRNLALVQTYQANLFRKSDYLMRLSESPMLPARLKYFELGYNALDSTERFYMRTTILSQVADVTARHYAMEKGLAPEYLEVFPALLREQRKSWEEFGIFPLGDEFRESFKRDVERVFSEQDEEVAAAGAAHSSEDNV</sequence>
<proteinExistence type="predicted"/>
<dbReference type="Proteomes" id="UP000295554">
    <property type="component" value="Unassembled WGS sequence"/>
</dbReference>